<proteinExistence type="predicted"/>
<reference evidence="1 2" key="1">
    <citation type="submission" date="2014-10" db="EMBL/GenBank/DDBJ databases">
        <title>Draft genome of the hookworm Ancylostoma caninum.</title>
        <authorList>
            <person name="Mitreva M."/>
        </authorList>
    </citation>
    <scope>NUCLEOTIDE SEQUENCE [LARGE SCALE GENOMIC DNA]</scope>
    <source>
        <strain evidence="1 2">Baltimore</strain>
    </source>
</reference>
<dbReference type="Proteomes" id="UP000252519">
    <property type="component" value="Unassembled WGS sequence"/>
</dbReference>
<name>A0A368FSC1_ANCCA</name>
<organism evidence="1 2">
    <name type="scientific">Ancylostoma caninum</name>
    <name type="common">Dog hookworm</name>
    <dbReference type="NCBI Taxonomy" id="29170"/>
    <lineage>
        <taxon>Eukaryota</taxon>
        <taxon>Metazoa</taxon>
        <taxon>Ecdysozoa</taxon>
        <taxon>Nematoda</taxon>
        <taxon>Chromadorea</taxon>
        <taxon>Rhabditida</taxon>
        <taxon>Rhabditina</taxon>
        <taxon>Rhabditomorpha</taxon>
        <taxon>Strongyloidea</taxon>
        <taxon>Ancylostomatidae</taxon>
        <taxon>Ancylostomatinae</taxon>
        <taxon>Ancylostoma</taxon>
    </lineage>
</organism>
<sequence length="547" mass="62117">MDTGGRSCGNYLRISRSILKHVNESTLASGEGGQKLVADMLGTFFNAVRRKGISKLIGQIEYVFELLSLVIDDWGIECREVILQHCIPFASSFVEKLNFSSAAVNDLDSTWTFFDRLLHLAVPDCKPSCLVPNEAYLLAQSACEVLRNALCSIYFNRIDYELKKDFIPLFARYCEFLFLGMFWIIGKSLLLLVIVDSSPSNSQENMDITVDVYTQHAKRRKKQYMLDMVCEWNFAEGIDCNDRPHFVVSCLSLGCEITSRWSHRVDPHRLTYMAAKLWDARSLIKYDWQLPSYCHLLNNLLVLGALDQLCSSDSENGPQTTKYLWKFALSSAHVGCSFEASCSLMKSILQRFRRAVGEDDDLTDAVSDVLSRSTAPHGPIFYELILCVLTELEYDELKPFPGASDRKSGIDQWRFRCQLAEWLITHIESESSVWEPLNVLCYLHPKRVSKSSTPTDSKTGIERDLELFGLSGTCARVETTVSKVPLVVIPEIVHYITGIFEECWLRRDSSQGTRISLWCSYLMLRSSVDVPFETRCTNLVAVSSSHY</sequence>
<protein>
    <submittedName>
        <fullName evidence="1">Uncharacterized protein</fullName>
    </submittedName>
</protein>
<dbReference type="EMBL" id="JOJR01000717">
    <property type="protein sequence ID" value="RCN34972.1"/>
    <property type="molecule type" value="Genomic_DNA"/>
</dbReference>
<evidence type="ECO:0000313" key="1">
    <source>
        <dbReference type="EMBL" id="RCN34972.1"/>
    </source>
</evidence>
<evidence type="ECO:0000313" key="2">
    <source>
        <dbReference type="Proteomes" id="UP000252519"/>
    </source>
</evidence>
<comment type="caution">
    <text evidence="1">The sequence shown here is derived from an EMBL/GenBank/DDBJ whole genome shotgun (WGS) entry which is preliminary data.</text>
</comment>
<dbReference type="OrthoDB" id="5864597at2759"/>
<keyword evidence="2" id="KW-1185">Reference proteome</keyword>
<dbReference type="AlphaFoldDB" id="A0A368FSC1"/>
<accession>A0A368FSC1</accession>
<gene>
    <name evidence="1" type="ORF">ANCCAN_19175</name>
</gene>